<keyword evidence="4" id="KW-1185">Reference proteome</keyword>
<name>A0A934S731_9BACT</name>
<feature type="region of interest" description="Disordered" evidence="1">
    <location>
        <begin position="104"/>
        <end position="152"/>
    </location>
</feature>
<dbReference type="Proteomes" id="UP000603141">
    <property type="component" value="Unassembled WGS sequence"/>
</dbReference>
<feature type="signal peptide" evidence="2">
    <location>
        <begin position="1"/>
        <end position="21"/>
    </location>
</feature>
<dbReference type="EMBL" id="JAENIJ010000017">
    <property type="protein sequence ID" value="MBK1883048.1"/>
    <property type="molecule type" value="Genomic_DNA"/>
</dbReference>
<organism evidence="3 4">
    <name type="scientific">Luteolibacter pohnpeiensis</name>
    <dbReference type="NCBI Taxonomy" id="454153"/>
    <lineage>
        <taxon>Bacteria</taxon>
        <taxon>Pseudomonadati</taxon>
        <taxon>Verrucomicrobiota</taxon>
        <taxon>Verrucomicrobiia</taxon>
        <taxon>Verrucomicrobiales</taxon>
        <taxon>Verrucomicrobiaceae</taxon>
        <taxon>Luteolibacter</taxon>
    </lineage>
</organism>
<dbReference type="AlphaFoldDB" id="A0A934S731"/>
<accession>A0A934S731</accession>
<gene>
    <name evidence="3" type="ORF">JIN85_11520</name>
</gene>
<feature type="compositionally biased region" description="Pro residues" evidence="1">
    <location>
        <begin position="132"/>
        <end position="143"/>
    </location>
</feature>
<evidence type="ECO:0000256" key="1">
    <source>
        <dbReference type="SAM" id="MobiDB-lite"/>
    </source>
</evidence>
<proteinExistence type="predicted"/>
<feature type="compositionally biased region" description="Polar residues" evidence="1">
    <location>
        <begin position="116"/>
        <end position="127"/>
    </location>
</feature>
<dbReference type="RefSeq" id="WP_200270787.1">
    <property type="nucleotide sequence ID" value="NZ_JAENIJ010000017.1"/>
</dbReference>
<sequence length="152" mass="15134">MKTKFAQILLFGALAASPVLAGTPPTGKISFSAATIDSETGAQTVQGSKITQTTVDGVVTTTKVTQTIVTQTDGTKEEVAVTVVEVATPDGDGGFTAEIQTTTVVTQKDSGGEVTGGSNSSNTTIDNDYTPPTVPSSGPPPSTGPGAAVSQS</sequence>
<evidence type="ECO:0000313" key="3">
    <source>
        <dbReference type="EMBL" id="MBK1883048.1"/>
    </source>
</evidence>
<reference evidence="3" key="1">
    <citation type="submission" date="2021-01" db="EMBL/GenBank/DDBJ databases">
        <title>Modified the classification status of verrucomicrobia.</title>
        <authorList>
            <person name="Feng X."/>
        </authorList>
    </citation>
    <scope>NUCLEOTIDE SEQUENCE</scope>
    <source>
        <strain evidence="3">KCTC 22041</strain>
    </source>
</reference>
<feature type="chain" id="PRO_5037657673" evidence="2">
    <location>
        <begin position="22"/>
        <end position="152"/>
    </location>
</feature>
<comment type="caution">
    <text evidence="3">The sequence shown here is derived from an EMBL/GenBank/DDBJ whole genome shotgun (WGS) entry which is preliminary data.</text>
</comment>
<protein>
    <submittedName>
        <fullName evidence="3">Uncharacterized protein</fullName>
    </submittedName>
</protein>
<evidence type="ECO:0000256" key="2">
    <source>
        <dbReference type="SAM" id="SignalP"/>
    </source>
</evidence>
<evidence type="ECO:0000313" key="4">
    <source>
        <dbReference type="Proteomes" id="UP000603141"/>
    </source>
</evidence>
<keyword evidence="2" id="KW-0732">Signal</keyword>